<evidence type="ECO:0000313" key="2">
    <source>
        <dbReference type="EMBL" id="MDQ0478492.1"/>
    </source>
</evidence>
<accession>A0ABU0JN38</accession>
<dbReference type="RefSeq" id="WP_307354773.1">
    <property type="nucleotide sequence ID" value="NZ_BAAACJ010000024.1"/>
</dbReference>
<dbReference type="EMBL" id="JAUSWN010000001">
    <property type="protein sequence ID" value="MDQ0478492.1"/>
    <property type="molecule type" value="Genomic_DNA"/>
</dbReference>
<evidence type="ECO:0000259" key="1">
    <source>
        <dbReference type="Pfam" id="PF01208"/>
    </source>
</evidence>
<dbReference type="EC" id="4.1.1.37" evidence="2"/>
<dbReference type="PANTHER" id="PTHR47099">
    <property type="entry name" value="METHYLCOBAMIDE:COM METHYLTRANSFERASE MTBA"/>
    <property type="match status" value="1"/>
</dbReference>
<dbReference type="GO" id="GO:0004853">
    <property type="term" value="F:uroporphyrinogen decarboxylase activity"/>
    <property type="evidence" value="ECO:0007669"/>
    <property type="project" value="UniProtKB-EC"/>
</dbReference>
<dbReference type="Pfam" id="PF01208">
    <property type="entry name" value="URO-D"/>
    <property type="match status" value="1"/>
</dbReference>
<dbReference type="SUPFAM" id="SSF51726">
    <property type="entry name" value="UROD/MetE-like"/>
    <property type="match status" value="1"/>
</dbReference>
<dbReference type="InterPro" id="IPR052024">
    <property type="entry name" value="Methanogen_methyltrans"/>
</dbReference>
<feature type="domain" description="Uroporphyrinogen decarboxylase (URO-D)" evidence="1">
    <location>
        <begin position="11"/>
        <end position="346"/>
    </location>
</feature>
<organism evidence="2 3">
    <name type="scientific">Hathewaya limosa</name>
    <name type="common">Clostridium limosum</name>
    <dbReference type="NCBI Taxonomy" id="1536"/>
    <lineage>
        <taxon>Bacteria</taxon>
        <taxon>Bacillati</taxon>
        <taxon>Bacillota</taxon>
        <taxon>Clostridia</taxon>
        <taxon>Eubacteriales</taxon>
        <taxon>Clostridiaceae</taxon>
        <taxon>Hathewaya</taxon>
    </lineage>
</organism>
<keyword evidence="2" id="KW-0456">Lyase</keyword>
<dbReference type="InterPro" id="IPR000257">
    <property type="entry name" value="Uroporphyrinogen_deCOase"/>
</dbReference>
<evidence type="ECO:0000313" key="3">
    <source>
        <dbReference type="Proteomes" id="UP001224418"/>
    </source>
</evidence>
<dbReference type="CDD" id="cd03465">
    <property type="entry name" value="URO-D_like"/>
    <property type="match status" value="1"/>
</dbReference>
<name>A0ABU0JN38_HATLI</name>
<dbReference type="InterPro" id="IPR038071">
    <property type="entry name" value="UROD/MetE-like_sf"/>
</dbReference>
<protein>
    <submittedName>
        <fullName evidence="2">Uroporphyrinogen decarboxylase</fullName>
        <ecNumber evidence="2">4.1.1.37</ecNumber>
    </submittedName>
</protein>
<dbReference type="Proteomes" id="UP001224418">
    <property type="component" value="Unassembled WGS sequence"/>
</dbReference>
<proteinExistence type="predicted"/>
<sequence length="356" mass="39389">MLTEIKQDEMTSKERMKFFSKGEEVDRIPCSPIMGVTSAPMFGITPKEYDYSAEIMANVEIEVYKKFKADGTGIGTGLRGIAEAMGTKIEYPKVGVSYVKEPLLKSYDDLGKLKIVDPHKDGRLPIILEAIQRIDKAVGHEVGVSTDIAGPISIAAAVRGAEKLMKDIRRCPDKLHELLQLVTECNLRFIDAACSLGYGVGFSDPVASCSMISSKQFKEFAKPYLKQCIDRVVKWRGPGVFLHICGKSRDIWEDMIELGVSTFSIDNVESLEEAKKVVGDKVCLVGNVRPVETLRLGTTEDVYKESKECIEIGWNNPKGYILSTGCQIPIGTSEKNIKALVDSARMYGRGYRIPSK</sequence>
<reference evidence="2 3" key="1">
    <citation type="submission" date="2023-07" db="EMBL/GenBank/DDBJ databases">
        <title>Genomic Encyclopedia of Type Strains, Phase IV (KMG-IV): sequencing the most valuable type-strain genomes for metagenomic binning, comparative biology and taxonomic classification.</title>
        <authorList>
            <person name="Goeker M."/>
        </authorList>
    </citation>
    <scope>NUCLEOTIDE SEQUENCE [LARGE SCALE GENOMIC DNA]</scope>
    <source>
        <strain evidence="2 3">DSM 1400</strain>
    </source>
</reference>
<gene>
    <name evidence="2" type="ORF">QOZ93_000193</name>
</gene>
<comment type="caution">
    <text evidence="2">The sequence shown here is derived from an EMBL/GenBank/DDBJ whole genome shotgun (WGS) entry which is preliminary data.</text>
</comment>
<keyword evidence="3" id="KW-1185">Reference proteome</keyword>
<dbReference type="Gene3D" id="3.20.20.210">
    <property type="match status" value="1"/>
</dbReference>
<dbReference type="PANTHER" id="PTHR47099:SF1">
    <property type="entry name" value="METHYLCOBAMIDE:COM METHYLTRANSFERASE MTBA"/>
    <property type="match status" value="1"/>
</dbReference>